<dbReference type="InterPro" id="IPR016193">
    <property type="entry name" value="Cytidine_deaminase-like"/>
</dbReference>
<dbReference type="InterPro" id="IPR024051">
    <property type="entry name" value="AICAR_Tfase_dup_dom_sf"/>
</dbReference>
<keyword evidence="2" id="KW-1185">Reference proteome</keyword>
<dbReference type="GO" id="GO:0003937">
    <property type="term" value="F:IMP cyclohydrolase activity"/>
    <property type="evidence" value="ECO:0007669"/>
    <property type="project" value="InterPro"/>
</dbReference>
<proteinExistence type="predicted"/>
<protein>
    <submittedName>
        <fullName evidence="1">Uncharacterized protein</fullName>
    </submittedName>
</protein>
<dbReference type="EMBL" id="BTGU01019633">
    <property type="protein sequence ID" value="GMN73308.1"/>
    <property type="molecule type" value="Genomic_DNA"/>
</dbReference>
<evidence type="ECO:0000313" key="2">
    <source>
        <dbReference type="Proteomes" id="UP001187192"/>
    </source>
</evidence>
<organism evidence="1 2">
    <name type="scientific">Ficus carica</name>
    <name type="common">Common fig</name>
    <dbReference type="NCBI Taxonomy" id="3494"/>
    <lineage>
        <taxon>Eukaryota</taxon>
        <taxon>Viridiplantae</taxon>
        <taxon>Streptophyta</taxon>
        <taxon>Embryophyta</taxon>
        <taxon>Tracheophyta</taxon>
        <taxon>Spermatophyta</taxon>
        <taxon>Magnoliopsida</taxon>
        <taxon>eudicotyledons</taxon>
        <taxon>Gunneridae</taxon>
        <taxon>Pentapetalae</taxon>
        <taxon>rosids</taxon>
        <taxon>fabids</taxon>
        <taxon>Rosales</taxon>
        <taxon>Moraceae</taxon>
        <taxon>Ficeae</taxon>
        <taxon>Ficus</taxon>
    </lineage>
</organism>
<comment type="caution">
    <text evidence="1">The sequence shown here is derived from an EMBL/GenBank/DDBJ whole genome shotgun (WGS) entry which is preliminary data.</text>
</comment>
<dbReference type="Pfam" id="PF01808">
    <property type="entry name" value="AICARFT_IMPCHas"/>
    <property type="match status" value="1"/>
</dbReference>
<evidence type="ECO:0000313" key="1">
    <source>
        <dbReference type="EMBL" id="GMN73308.1"/>
    </source>
</evidence>
<accession>A0AA88JDZ1</accession>
<dbReference type="InterPro" id="IPR002695">
    <property type="entry name" value="PurH-like"/>
</dbReference>
<gene>
    <name evidence="1" type="ORF">TIFTF001_056073</name>
</gene>
<dbReference type="PANTHER" id="PTHR11692">
    <property type="entry name" value="BIFUNCTIONAL PURINE BIOSYNTHESIS PROTEIN PURH"/>
    <property type="match status" value="1"/>
</dbReference>
<dbReference type="SUPFAM" id="SSF53927">
    <property type="entry name" value="Cytidine deaminase-like"/>
    <property type="match status" value="1"/>
</dbReference>
<dbReference type="PANTHER" id="PTHR11692:SF0">
    <property type="entry name" value="BIFUNCTIONAL PURINE BIOSYNTHESIS PROTEIN ATIC"/>
    <property type="match status" value="1"/>
</dbReference>
<reference evidence="1" key="1">
    <citation type="submission" date="2023-07" db="EMBL/GenBank/DDBJ databases">
        <title>draft genome sequence of fig (Ficus carica).</title>
        <authorList>
            <person name="Takahashi T."/>
            <person name="Nishimura K."/>
        </authorList>
    </citation>
    <scope>NUCLEOTIDE SEQUENCE</scope>
</reference>
<dbReference type="GO" id="GO:0006189">
    <property type="term" value="P:'de novo' IMP biosynthetic process"/>
    <property type="evidence" value="ECO:0007669"/>
    <property type="project" value="TreeGrafter"/>
</dbReference>
<name>A0AA88JDZ1_FICCA</name>
<dbReference type="GO" id="GO:0004643">
    <property type="term" value="F:phosphoribosylaminoimidazolecarboxamide formyltransferase activity"/>
    <property type="evidence" value="ECO:0007669"/>
    <property type="project" value="InterPro"/>
</dbReference>
<dbReference type="GO" id="GO:0005829">
    <property type="term" value="C:cytosol"/>
    <property type="evidence" value="ECO:0007669"/>
    <property type="project" value="TreeGrafter"/>
</dbReference>
<dbReference type="Proteomes" id="UP001187192">
    <property type="component" value="Unassembled WGS sequence"/>
</dbReference>
<dbReference type="AlphaFoldDB" id="A0AA88JDZ1"/>
<dbReference type="Gene3D" id="3.40.140.20">
    <property type="match status" value="1"/>
</dbReference>
<sequence length="110" mass="11983">MFSPKLLMSKAAFCVGDVIAEVNNKEIDTAIRHQGKEMPYLEYIDADAAWNCISEFKIPTCVIVKDRNPFGIASRDGMLEAYRLAVKGDPASAIGGVLAFNVEVDKVSVS</sequence>